<dbReference type="OrthoDB" id="442692at2759"/>
<dbReference type="PANTHER" id="PTHR23053:SF0">
    <property type="entry name" value="HYDROCEPHALUS-INDUCING PROTEIN HOMOLOG"/>
    <property type="match status" value="1"/>
</dbReference>
<keyword evidence="2" id="KW-1185">Reference proteome</keyword>
<feature type="non-terminal residue" evidence="1">
    <location>
        <position position="1"/>
    </location>
</feature>
<proteinExistence type="predicted"/>
<dbReference type="Proteomes" id="UP000583164">
    <property type="component" value="Unassembled WGS sequence"/>
</dbReference>
<dbReference type="GO" id="GO:0003341">
    <property type="term" value="P:cilium movement"/>
    <property type="evidence" value="ECO:0007669"/>
    <property type="project" value="TreeGrafter"/>
</dbReference>
<name>A0A7K9LFA6_9PASS</name>
<accession>A0A7K9LFA6</accession>
<dbReference type="EMBL" id="VWZS01007409">
    <property type="protein sequence ID" value="NXH60696.1"/>
    <property type="molecule type" value="Genomic_DNA"/>
</dbReference>
<dbReference type="GO" id="GO:1904158">
    <property type="term" value="P:axonemal central apparatus assembly"/>
    <property type="evidence" value="ECO:0007669"/>
    <property type="project" value="TreeGrafter"/>
</dbReference>
<evidence type="ECO:0000313" key="1">
    <source>
        <dbReference type="EMBL" id="NXH60696.1"/>
    </source>
</evidence>
<dbReference type="PANTHER" id="PTHR23053">
    <property type="entry name" value="DLEC1 DELETED IN LUNG AND ESOPHAGEAL CANCER 1"/>
    <property type="match status" value="1"/>
</dbReference>
<protein>
    <submittedName>
        <fullName evidence="1">HYDIN protein</fullName>
    </submittedName>
</protein>
<dbReference type="InterPro" id="IPR013783">
    <property type="entry name" value="Ig-like_fold"/>
</dbReference>
<dbReference type="AlphaFoldDB" id="A0A7K9LFA6"/>
<sequence>RGHVCEPTVHFDADELDFGDISFGFPYTKTCRLTNPSPVPLRFKLRMSDDGTQPAVSSFDQIRNDSDPSWTDGIHFYVEPREFTMNPSQGIILPRGHQDIEVTLCSNTVMEFCRRMLVDLEGFGSGVASLTIVARCIIPDLEVDHEMQLYSHCHLKVPYKSRLLVRNYSNVPGCYKLIPQERMEDTPVFYSSPQPCGIIQPHSIAEIPMVIEVQTLGEHRTNVF</sequence>
<dbReference type="GO" id="GO:0005930">
    <property type="term" value="C:axoneme"/>
    <property type="evidence" value="ECO:0007669"/>
    <property type="project" value="TreeGrafter"/>
</dbReference>
<feature type="non-terminal residue" evidence="1">
    <location>
        <position position="224"/>
    </location>
</feature>
<organism evidence="1 2">
    <name type="scientific">Rhabdornis inornatus</name>
    <dbReference type="NCBI Taxonomy" id="237438"/>
    <lineage>
        <taxon>Eukaryota</taxon>
        <taxon>Metazoa</taxon>
        <taxon>Chordata</taxon>
        <taxon>Craniata</taxon>
        <taxon>Vertebrata</taxon>
        <taxon>Euteleostomi</taxon>
        <taxon>Archelosauria</taxon>
        <taxon>Archosauria</taxon>
        <taxon>Dinosauria</taxon>
        <taxon>Saurischia</taxon>
        <taxon>Theropoda</taxon>
        <taxon>Coelurosauria</taxon>
        <taxon>Aves</taxon>
        <taxon>Neognathae</taxon>
        <taxon>Neoaves</taxon>
        <taxon>Telluraves</taxon>
        <taxon>Australaves</taxon>
        <taxon>Passeriformes</taxon>
        <taxon>Rhabdornithidae</taxon>
        <taxon>Rhabdornis</taxon>
    </lineage>
</organism>
<reference evidence="1 2" key="1">
    <citation type="submission" date="2019-09" db="EMBL/GenBank/DDBJ databases">
        <title>Bird 10,000 Genomes (B10K) Project - Family phase.</title>
        <authorList>
            <person name="Zhang G."/>
        </authorList>
    </citation>
    <scope>NUCLEOTIDE SEQUENCE [LARGE SCALE GENOMIC DNA]</scope>
    <source>
        <strain evidence="1">B10K-DU-001-29</strain>
        <tissue evidence="1">Muscle</tissue>
    </source>
</reference>
<dbReference type="InterPro" id="IPR033305">
    <property type="entry name" value="Hydin-like"/>
</dbReference>
<comment type="caution">
    <text evidence="1">The sequence shown here is derived from an EMBL/GenBank/DDBJ whole genome shotgun (WGS) entry which is preliminary data.</text>
</comment>
<dbReference type="Gene3D" id="2.60.40.10">
    <property type="entry name" value="Immunoglobulins"/>
    <property type="match status" value="1"/>
</dbReference>
<gene>
    <name evidence="1" type="primary">Hydin_0</name>
    <name evidence="1" type="ORF">RHAINO_R08972</name>
</gene>
<evidence type="ECO:0000313" key="2">
    <source>
        <dbReference type="Proteomes" id="UP000583164"/>
    </source>
</evidence>